<dbReference type="HOGENOM" id="CLU_123372_2_1_5"/>
<evidence type="ECO:0000256" key="1">
    <source>
        <dbReference type="SAM" id="Phobius"/>
    </source>
</evidence>
<dbReference type="InterPro" id="IPR052959">
    <property type="entry name" value="Inner_membrane_assoc"/>
</dbReference>
<keyword evidence="1" id="KW-0472">Membrane</keyword>
<feature type="transmembrane region" description="Helical" evidence="1">
    <location>
        <begin position="26"/>
        <end position="52"/>
    </location>
</feature>
<reference evidence="2 3" key="1">
    <citation type="journal article" date="2005" name="DNA Res.">
        <title>Complete genome sequence of the facultative anaerobic magnetotactic bacterium Magnetospirillum sp. strain AMB-1.</title>
        <authorList>
            <person name="Matsunaga T."/>
            <person name="Okamura Y."/>
            <person name="Fukuda Y."/>
            <person name="Wahyudi A.T."/>
            <person name="Murase Y."/>
            <person name="Takeyama H."/>
        </authorList>
    </citation>
    <scope>NUCLEOTIDE SEQUENCE [LARGE SCALE GENOMIC DNA]</scope>
    <source>
        <strain evidence="3">ATCC 700264 / AMB-1</strain>
    </source>
</reference>
<dbReference type="STRING" id="342108.amb2627"/>
<keyword evidence="1" id="KW-1133">Transmembrane helix</keyword>
<gene>
    <name evidence="2" type="ordered locus">amb2627</name>
</gene>
<evidence type="ECO:0000313" key="3">
    <source>
        <dbReference type="Proteomes" id="UP000007058"/>
    </source>
</evidence>
<dbReference type="GO" id="GO:0005886">
    <property type="term" value="C:plasma membrane"/>
    <property type="evidence" value="ECO:0007669"/>
    <property type="project" value="TreeGrafter"/>
</dbReference>
<keyword evidence="3" id="KW-1185">Reference proteome</keyword>
<name>Q2W3Z4_PARM1</name>
<dbReference type="KEGG" id="mag:amb2627"/>
<proteinExistence type="predicted"/>
<dbReference type="InterPro" id="IPR007436">
    <property type="entry name" value="DUF485"/>
</dbReference>
<dbReference type="PANTHER" id="PTHR38598">
    <property type="entry name" value="INNER MEMBRANE PROTEIN YJCH"/>
    <property type="match status" value="1"/>
</dbReference>
<keyword evidence="1" id="KW-0812">Transmembrane</keyword>
<sequence>MSDADTYARVRQNPKFHELVKKRTRLAVTLSVIVLGSYYAFMMVVAFAPGILRTPLSQGSNLTVGVPVGAAIIVVSWLLTGLYSHFANGEFEELNKDVVREVLE</sequence>
<accession>Q2W3Z4</accession>
<dbReference type="EMBL" id="AP007255">
    <property type="protein sequence ID" value="BAE51431.1"/>
    <property type="molecule type" value="Genomic_DNA"/>
</dbReference>
<dbReference type="OrthoDB" id="5297034at2"/>
<protein>
    <submittedName>
        <fullName evidence="2">Predicted membrane protein</fullName>
    </submittedName>
</protein>
<evidence type="ECO:0000313" key="2">
    <source>
        <dbReference type="EMBL" id="BAE51431.1"/>
    </source>
</evidence>
<dbReference type="PANTHER" id="PTHR38598:SF1">
    <property type="entry name" value="INNER MEMBRANE PROTEIN YJCH"/>
    <property type="match status" value="1"/>
</dbReference>
<dbReference type="RefSeq" id="WP_011385007.1">
    <property type="nucleotide sequence ID" value="NC_007626.1"/>
</dbReference>
<feature type="transmembrane region" description="Helical" evidence="1">
    <location>
        <begin position="64"/>
        <end position="86"/>
    </location>
</feature>
<dbReference type="AlphaFoldDB" id="Q2W3Z4"/>
<organism evidence="2 3">
    <name type="scientific">Paramagnetospirillum magneticum (strain ATCC 700264 / AMB-1)</name>
    <name type="common">Magnetospirillum magneticum</name>
    <dbReference type="NCBI Taxonomy" id="342108"/>
    <lineage>
        <taxon>Bacteria</taxon>
        <taxon>Pseudomonadati</taxon>
        <taxon>Pseudomonadota</taxon>
        <taxon>Alphaproteobacteria</taxon>
        <taxon>Rhodospirillales</taxon>
        <taxon>Magnetospirillaceae</taxon>
        <taxon>Paramagnetospirillum</taxon>
    </lineage>
</organism>
<dbReference type="Pfam" id="PF04341">
    <property type="entry name" value="DUF485"/>
    <property type="match status" value="1"/>
</dbReference>
<dbReference type="Proteomes" id="UP000007058">
    <property type="component" value="Chromosome"/>
</dbReference>